<feature type="non-terminal residue" evidence="2">
    <location>
        <position position="70"/>
    </location>
</feature>
<organism evidence="2">
    <name type="scientific">uncultured Rubrobacteraceae bacterium</name>
    <dbReference type="NCBI Taxonomy" id="349277"/>
    <lineage>
        <taxon>Bacteria</taxon>
        <taxon>Bacillati</taxon>
        <taxon>Actinomycetota</taxon>
        <taxon>Rubrobacteria</taxon>
        <taxon>Rubrobacterales</taxon>
        <taxon>Rubrobacteraceae</taxon>
        <taxon>environmental samples</taxon>
    </lineage>
</organism>
<protein>
    <submittedName>
        <fullName evidence="2">Uncharacterized protein</fullName>
    </submittedName>
</protein>
<feature type="region of interest" description="Disordered" evidence="1">
    <location>
        <begin position="21"/>
        <end position="70"/>
    </location>
</feature>
<feature type="compositionally biased region" description="Basic residues" evidence="1">
    <location>
        <begin position="26"/>
        <end position="45"/>
    </location>
</feature>
<dbReference type="AlphaFoldDB" id="A0A6J4RVB1"/>
<proteinExistence type="predicted"/>
<dbReference type="EMBL" id="CADCVH010000130">
    <property type="protein sequence ID" value="CAA9482953.1"/>
    <property type="molecule type" value="Genomic_DNA"/>
</dbReference>
<gene>
    <name evidence="2" type="ORF">AVDCRST_MAG02-4796</name>
</gene>
<evidence type="ECO:0000313" key="2">
    <source>
        <dbReference type="EMBL" id="CAA9482953.1"/>
    </source>
</evidence>
<evidence type="ECO:0000256" key="1">
    <source>
        <dbReference type="SAM" id="MobiDB-lite"/>
    </source>
</evidence>
<sequence>GKFGRGCVVGRGHRWARQVLPDGQLRGRRPHLHDHLLRRRRRRATQPRVARPGAPPGPPEDRPDALPPVV</sequence>
<accession>A0A6J4RVB1</accession>
<name>A0A6J4RVB1_9ACTN</name>
<feature type="non-terminal residue" evidence="2">
    <location>
        <position position="1"/>
    </location>
</feature>
<reference evidence="2" key="1">
    <citation type="submission" date="2020-02" db="EMBL/GenBank/DDBJ databases">
        <authorList>
            <person name="Meier V. D."/>
        </authorList>
    </citation>
    <scope>NUCLEOTIDE SEQUENCE</scope>
    <source>
        <strain evidence="2">AVDCRST_MAG02</strain>
    </source>
</reference>